<dbReference type="GO" id="GO:0016712">
    <property type="term" value="F:oxidoreductase activity, acting on paired donors, with incorporation or reduction of molecular oxygen, reduced flavin or flavoprotein as one donor, and incorporation of one atom of oxygen"/>
    <property type="evidence" value="ECO:0007669"/>
    <property type="project" value="InterPro"/>
</dbReference>
<dbReference type="OrthoDB" id="2789670at2759"/>
<dbReference type="Gene3D" id="1.10.630.10">
    <property type="entry name" value="Cytochrome P450"/>
    <property type="match status" value="1"/>
</dbReference>
<evidence type="ECO:0000256" key="5">
    <source>
        <dbReference type="ARBA" id="ARBA00022617"/>
    </source>
</evidence>
<proteinExistence type="inferred from homology"/>
<dbReference type="InterPro" id="IPR017972">
    <property type="entry name" value="Cyt_P450_CS"/>
</dbReference>
<protein>
    <submittedName>
        <fullName evidence="17">Cytochrome P450 2A4-like isoform X1</fullName>
    </submittedName>
</protein>
<keyword evidence="15" id="KW-1133">Transmembrane helix</keyword>
<dbReference type="GO" id="GO:0020037">
    <property type="term" value="F:heme binding"/>
    <property type="evidence" value="ECO:0007669"/>
    <property type="project" value="InterPro"/>
</dbReference>
<dbReference type="PRINTS" id="PR00385">
    <property type="entry name" value="P450"/>
</dbReference>
<comment type="subcellular location">
    <subcellularLocation>
        <location evidence="3">Endoplasmic reticulum membrane</location>
    </subcellularLocation>
    <subcellularLocation>
        <location evidence="2">Microsome membrane</location>
    </subcellularLocation>
</comment>
<sequence length="494" mass="57153">MDASVAQTVFLAACLSCFLFFFIWRTTYQRDKLPPGPIPLPIIGNLMQMNSKNIGKALMKMSEKYGPVFRIYFGSEMVVILNGYEVVKEALINQAEVFNERGKMPVFDQVFQGFGISFANEENWKWMRPFSLMTLKNFGMGKKGIEERIQEESYFLVEQFRNTKELPFDPTYFLSQATSNVICSIVFGNRFEYDDSEFHLLLKMMNESIRLISSFWGQLYDVFSSIMKYLPGPHNEISQYLKGLEEYVVKKVKQNQETLDSNNPRDFIDSFLIKMEEEKQHSSSHFHMKNLVATVLSIFFAGTETMSTTLRYGFLILLKYPEIEEKLHEEIDHVLGRENSPCLQDRSKMPYTNAVIHEIQRFCDLLPLNLPRETIRDIQFQGYTIPKGTRVFPSLHSVLWDPTKFSSPESFNPGHFLDENGSFKKNDAFMPFSTGKHICLGEGLARMELFLFLVSILQNFTLKSDVHPKDIDISPALSSFVSIPQIYKLSFLPR</sequence>
<evidence type="ECO:0000256" key="13">
    <source>
        <dbReference type="PIRSR" id="PIRSR602401-1"/>
    </source>
</evidence>
<keyword evidence="5 13" id="KW-0349">Heme</keyword>
<dbReference type="GO" id="GO:0005506">
    <property type="term" value="F:iron ion binding"/>
    <property type="evidence" value="ECO:0007669"/>
    <property type="project" value="InterPro"/>
</dbReference>
<keyword evidence="16" id="KW-1185">Reference proteome</keyword>
<keyword evidence="12 15" id="KW-0472">Membrane</keyword>
<reference evidence="17" key="1">
    <citation type="submission" date="2025-08" db="UniProtKB">
        <authorList>
            <consortium name="RefSeq"/>
        </authorList>
    </citation>
    <scope>IDENTIFICATION</scope>
</reference>
<dbReference type="InterPro" id="IPR001128">
    <property type="entry name" value="Cyt_P450"/>
</dbReference>
<dbReference type="Proteomes" id="UP000515159">
    <property type="component" value="Chromosome 8"/>
</dbReference>
<dbReference type="GeneID" id="117366199"/>
<keyword evidence="8" id="KW-0492">Microsome</keyword>
<dbReference type="PANTHER" id="PTHR24300">
    <property type="entry name" value="CYTOCHROME P450 508A4-RELATED"/>
    <property type="match status" value="1"/>
</dbReference>
<name>A0A6P8S8S1_GEOSA</name>
<dbReference type="FunFam" id="1.10.630.10:FF:000001">
    <property type="entry name" value="Cytochrome P450, family 2"/>
    <property type="match status" value="1"/>
</dbReference>
<dbReference type="GO" id="GO:0006805">
    <property type="term" value="P:xenobiotic metabolic process"/>
    <property type="evidence" value="ECO:0007669"/>
    <property type="project" value="TreeGrafter"/>
</dbReference>
<dbReference type="PANTHER" id="PTHR24300:SF153">
    <property type="entry name" value="CYTOCHROME P450 2G1-LIKE-RELATED"/>
    <property type="match status" value="1"/>
</dbReference>
<keyword evidence="10 13" id="KW-0408">Iron</keyword>
<evidence type="ECO:0000256" key="3">
    <source>
        <dbReference type="ARBA" id="ARBA00004586"/>
    </source>
</evidence>
<comment type="similarity">
    <text evidence="4 14">Belongs to the cytochrome P450 family.</text>
</comment>
<keyword evidence="6 13" id="KW-0479">Metal-binding</keyword>
<gene>
    <name evidence="17" type="primary">LOC117366199</name>
</gene>
<evidence type="ECO:0000256" key="2">
    <source>
        <dbReference type="ARBA" id="ARBA00004524"/>
    </source>
</evidence>
<evidence type="ECO:0000313" key="16">
    <source>
        <dbReference type="Proteomes" id="UP000515159"/>
    </source>
</evidence>
<dbReference type="InParanoid" id="A0A6P8S8S1"/>
<keyword evidence="11 14" id="KW-0503">Monooxygenase</keyword>
<dbReference type="GO" id="GO:0019373">
    <property type="term" value="P:epoxygenase P450 pathway"/>
    <property type="evidence" value="ECO:0007669"/>
    <property type="project" value="TreeGrafter"/>
</dbReference>
<dbReference type="PROSITE" id="PS00086">
    <property type="entry name" value="CYTOCHROME_P450"/>
    <property type="match status" value="1"/>
</dbReference>
<evidence type="ECO:0000256" key="1">
    <source>
        <dbReference type="ARBA" id="ARBA00001971"/>
    </source>
</evidence>
<dbReference type="InterPro" id="IPR050182">
    <property type="entry name" value="Cytochrome_P450_fam2"/>
</dbReference>
<feature type="transmembrane region" description="Helical" evidence="15">
    <location>
        <begin position="6"/>
        <end position="24"/>
    </location>
</feature>
<dbReference type="GO" id="GO:0005789">
    <property type="term" value="C:endoplasmic reticulum membrane"/>
    <property type="evidence" value="ECO:0007669"/>
    <property type="project" value="UniProtKB-SubCell"/>
</dbReference>
<evidence type="ECO:0000256" key="10">
    <source>
        <dbReference type="ARBA" id="ARBA00023004"/>
    </source>
</evidence>
<dbReference type="PRINTS" id="PR01684">
    <property type="entry name" value="EP450ICYP2A"/>
</dbReference>
<dbReference type="SUPFAM" id="SSF48264">
    <property type="entry name" value="Cytochrome P450"/>
    <property type="match status" value="1"/>
</dbReference>
<dbReference type="InterPro" id="IPR008067">
    <property type="entry name" value="Cyt_P450_E_grp-I_CYP2A-like"/>
</dbReference>
<dbReference type="RefSeq" id="XP_033813298.1">
    <property type="nucleotide sequence ID" value="XM_033957407.1"/>
</dbReference>
<evidence type="ECO:0000256" key="6">
    <source>
        <dbReference type="ARBA" id="ARBA00022723"/>
    </source>
</evidence>
<accession>A0A6P8S8S1</accession>
<evidence type="ECO:0000256" key="12">
    <source>
        <dbReference type="ARBA" id="ARBA00023136"/>
    </source>
</evidence>
<keyword evidence="9 14" id="KW-0560">Oxidoreductase</keyword>
<comment type="cofactor">
    <cofactor evidence="1 13">
        <name>heme</name>
        <dbReference type="ChEBI" id="CHEBI:30413"/>
    </cofactor>
</comment>
<keyword evidence="15" id="KW-0812">Transmembrane</keyword>
<evidence type="ECO:0000256" key="8">
    <source>
        <dbReference type="ARBA" id="ARBA00022848"/>
    </source>
</evidence>
<evidence type="ECO:0000256" key="4">
    <source>
        <dbReference type="ARBA" id="ARBA00010617"/>
    </source>
</evidence>
<keyword evidence="7" id="KW-0256">Endoplasmic reticulum</keyword>
<organism evidence="16 17">
    <name type="scientific">Geotrypetes seraphini</name>
    <name type="common">Gaboon caecilian</name>
    <name type="synonym">Caecilia seraphini</name>
    <dbReference type="NCBI Taxonomy" id="260995"/>
    <lineage>
        <taxon>Eukaryota</taxon>
        <taxon>Metazoa</taxon>
        <taxon>Chordata</taxon>
        <taxon>Craniata</taxon>
        <taxon>Vertebrata</taxon>
        <taxon>Euteleostomi</taxon>
        <taxon>Amphibia</taxon>
        <taxon>Gymnophiona</taxon>
        <taxon>Geotrypetes</taxon>
    </lineage>
</organism>
<evidence type="ECO:0000256" key="14">
    <source>
        <dbReference type="RuleBase" id="RU000461"/>
    </source>
</evidence>
<dbReference type="Pfam" id="PF00067">
    <property type="entry name" value="p450"/>
    <property type="match status" value="1"/>
</dbReference>
<dbReference type="PRINTS" id="PR00463">
    <property type="entry name" value="EP450I"/>
</dbReference>
<dbReference type="GO" id="GO:0008392">
    <property type="term" value="F:arachidonate epoxygenase activity"/>
    <property type="evidence" value="ECO:0007669"/>
    <property type="project" value="TreeGrafter"/>
</dbReference>
<evidence type="ECO:0000256" key="7">
    <source>
        <dbReference type="ARBA" id="ARBA00022824"/>
    </source>
</evidence>
<dbReference type="InterPro" id="IPR036396">
    <property type="entry name" value="Cyt_P450_sf"/>
</dbReference>
<dbReference type="CDD" id="cd11026">
    <property type="entry name" value="CYP2"/>
    <property type="match status" value="1"/>
</dbReference>
<evidence type="ECO:0000256" key="9">
    <source>
        <dbReference type="ARBA" id="ARBA00023002"/>
    </source>
</evidence>
<evidence type="ECO:0000256" key="11">
    <source>
        <dbReference type="ARBA" id="ARBA00023033"/>
    </source>
</evidence>
<evidence type="ECO:0000313" key="17">
    <source>
        <dbReference type="RefSeq" id="XP_033813298.1"/>
    </source>
</evidence>
<dbReference type="KEGG" id="gsh:117366199"/>
<dbReference type="AlphaFoldDB" id="A0A6P8S8S1"/>
<feature type="binding site" description="axial binding residue" evidence="13">
    <location>
        <position position="439"/>
    </location>
    <ligand>
        <name>heme</name>
        <dbReference type="ChEBI" id="CHEBI:30413"/>
    </ligand>
    <ligandPart>
        <name>Fe</name>
        <dbReference type="ChEBI" id="CHEBI:18248"/>
    </ligandPart>
</feature>
<evidence type="ECO:0000256" key="15">
    <source>
        <dbReference type="SAM" id="Phobius"/>
    </source>
</evidence>
<dbReference type="InterPro" id="IPR002401">
    <property type="entry name" value="Cyt_P450_E_grp-I"/>
</dbReference>